<name>A0A7D9JIF7_PARCT</name>
<proteinExistence type="predicted"/>
<reference evidence="2" key="1">
    <citation type="submission" date="2020-04" db="EMBL/GenBank/DDBJ databases">
        <authorList>
            <person name="Alioto T."/>
            <person name="Alioto T."/>
            <person name="Gomez Garrido J."/>
        </authorList>
    </citation>
    <scope>NUCLEOTIDE SEQUENCE</scope>
    <source>
        <strain evidence="2">A484AB</strain>
    </source>
</reference>
<dbReference type="OrthoDB" id="10251809at2759"/>
<evidence type="ECO:0000313" key="3">
    <source>
        <dbReference type="Proteomes" id="UP001152795"/>
    </source>
</evidence>
<comment type="caution">
    <text evidence="2">The sequence shown here is derived from an EMBL/GenBank/DDBJ whole genome shotgun (WGS) entry which is preliminary data.</text>
</comment>
<dbReference type="EMBL" id="CACRXK020016956">
    <property type="protein sequence ID" value="CAB4030555.1"/>
    <property type="molecule type" value="Genomic_DNA"/>
</dbReference>
<evidence type="ECO:0000313" key="2">
    <source>
        <dbReference type="EMBL" id="CAB4030555.1"/>
    </source>
</evidence>
<feature type="region of interest" description="Disordered" evidence="1">
    <location>
        <begin position="44"/>
        <end position="103"/>
    </location>
</feature>
<gene>
    <name evidence="2" type="ORF">PACLA_8A029561</name>
</gene>
<sequence length="312" mass="35936">DSIANNYTPSASDLSTSLIFETKRLTRKHVNSLKNTAYNNAKIKGNSEEGEEKKRLSSSAKGSKNGLDRSIHPKEIRRIHPKSATLPGLSRKRPLPDLNGTKTENIPLNVRDYHQMSCQESPDDFFNDVFYSPVLSPMEHEQVIPDNKTFHDALTLEVLQMEFSAPSKSTYGLPRAASPENTNSQERYWTLSKHAIESNFVTPLSSAWIQNTHRFIPLELRDRFPNILEGITKEMEDNYLRSLKRCILDYVLMDREEQERLGLTMKKQVIQPAGREYFPWHDSMAAARLHMEQNLYVTHVVLREILHLWETG</sequence>
<accession>A0A7D9JIF7</accession>
<feature type="compositionally biased region" description="Basic and acidic residues" evidence="1">
    <location>
        <begin position="66"/>
        <end position="78"/>
    </location>
</feature>
<feature type="compositionally biased region" description="Basic and acidic residues" evidence="1">
    <location>
        <begin position="45"/>
        <end position="55"/>
    </location>
</feature>
<dbReference type="Proteomes" id="UP001152795">
    <property type="component" value="Unassembled WGS sequence"/>
</dbReference>
<evidence type="ECO:0000256" key="1">
    <source>
        <dbReference type="SAM" id="MobiDB-lite"/>
    </source>
</evidence>
<feature type="non-terminal residue" evidence="2">
    <location>
        <position position="312"/>
    </location>
</feature>
<protein>
    <submittedName>
        <fullName evidence="2">Uncharacterized protein</fullName>
    </submittedName>
</protein>
<organism evidence="2 3">
    <name type="scientific">Paramuricea clavata</name>
    <name type="common">Red gorgonian</name>
    <name type="synonym">Violescent sea-whip</name>
    <dbReference type="NCBI Taxonomy" id="317549"/>
    <lineage>
        <taxon>Eukaryota</taxon>
        <taxon>Metazoa</taxon>
        <taxon>Cnidaria</taxon>
        <taxon>Anthozoa</taxon>
        <taxon>Octocorallia</taxon>
        <taxon>Malacalcyonacea</taxon>
        <taxon>Plexauridae</taxon>
        <taxon>Paramuricea</taxon>
    </lineage>
</organism>
<feature type="non-terminal residue" evidence="2">
    <location>
        <position position="1"/>
    </location>
</feature>
<dbReference type="AlphaFoldDB" id="A0A7D9JIF7"/>
<keyword evidence="3" id="KW-1185">Reference proteome</keyword>